<protein>
    <submittedName>
        <fullName evidence="1">Uncharacterized protein</fullName>
    </submittedName>
</protein>
<dbReference type="Proteomes" id="UP001160334">
    <property type="component" value="Unassembled WGS sequence"/>
</dbReference>
<comment type="caution">
    <text evidence="1">The sequence shown here is derived from an EMBL/GenBank/DDBJ whole genome shotgun (WGS) entry which is preliminary data.</text>
</comment>
<dbReference type="EMBL" id="JARXVC010000017">
    <property type="protein sequence ID" value="MDH6284021.1"/>
    <property type="molecule type" value="Genomic_DNA"/>
</dbReference>
<reference evidence="1 2" key="1">
    <citation type="submission" date="2023-04" db="EMBL/GenBank/DDBJ databases">
        <title>Forest soil microbial communities from Buena Vista Peninsula, Colon Province, Panama.</title>
        <authorList>
            <person name="Bouskill N."/>
        </authorList>
    </citation>
    <scope>NUCLEOTIDE SEQUENCE [LARGE SCALE GENOMIC DNA]</scope>
    <source>
        <strain evidence="1 2">CFH S0262</strain>
    </source>
</reference>
<sequence length="146" mass="15719">MSTTDQQMHTQLHTNTHSAAHSVEQIMAAHPLVGSGCGECEWHMSALDPEPLAVQHAAHVRAELKAAGHVIVEVPSVAHKGELDTDASAFLQVAQNLDRNVYAGGSSVRRAVSRLLRNVAGAITDDKRTTSEIRRAAWTAEEGDRP</sequence>
<gene>
    <name evidence="1" type="ORF">M2280_005272</name>
</gene>
<organism evidence="1 2">
    <name type="scientific">Prescottella agglutinans</name>
    <dbReference type="NCBI Taxonomy" id="1644129"/>
    <lineage>
        <taxon>Bacteria</taxon>
        <taxon>Bacillati</taxon>
        <taxon>Actinomycetota</taxon>
        <taxon>Actinomycetes</taxon>
        <taxon>Mycobacteriales</taxon>
        <taxon>Nocardiaceae</taxon>
        <taxon>Prescottella</taxon>
    </lineage>
</organism>
<evidence type="ECO:0000313" key="2">
    <source>
        <dbReference type="Proteomes" id="UP001160334"/>
    </source>
</evidence>
<evidence type="ECO:0000313" key="1">
    <source>
        <dbReference type="EMBL" id="MDH6284021.1"/>
    </source>
</evidence>
<keyword evidence="2" id="KW-1185">Reference proteome</keyword>
<proteinExistence type="predicted"/>
<dbReference type="RefSeq" id="WP_280763270.1">
    <property type="nucleotide sequence ID" value="NZ_JARXVC010000017.1"/>
</dbReference>
<accession>A0ABT6MI64</accession>
<name>A0ABT6MI64_9NOCA</name>